<reference evidence="1" key="2">
    <citation type="submission" date="2023-06" db="EMBL/GenBank/DDBJ databases">
        <authorList>
            <consortium name="Lawrence Berkeley National Laboratory"/>
            <person name="Haridas S."/>
            <person name="Hensen N."/>
            <person name="Bonometti L."/>
            <person name="Westerberg I."/>
            <person name="Brannstrom I.O."/>
            <person name="Guillou S."/>
            <person name="Cros-Aarteil S."/>
            <person name="Calhoun S."/>
            <person name="Kuo A."/>
            <person name="Mondo S."/>
            <person name="Pangilinan J."/>
            <person name="Riley R."/>
            <person name="Labutti K."/>
            <person name="Andreopoulos B."/>
            <person name="Lipzen A."/>
            <person name="Chen C."/>
            <person name="Yanf M."/>
            <person name="Daum C."/>
            <person name="Ng V."/>
            <person name="Clum A."/>
            <person name="Steindorff A."/>
            <person name="Ohm R."/>
            <person name="Martin F."/>
            <person name="Silar P."/>
            <person name="Natvig D."/>
            <person name="Lalanne C."/>
            <person name="Gautier V."/>
            <person name="Ament-Velasquez S.L."/>
            <person name="Kruys A."/>
            <person name="Hutchinson M.I."/>
            <person name="Powell A.J."/>
            <person name="Barry K."/>
            <person name="Miller A.N."/>
            <person name="Grigoriev I.V."/>
            <person name="Debuchy R."/>
            <person name="Gladieux P."/>
            <person name="Thoren M.H."/>
            <person name="Johannesson H."/>
        </authorList>
    </citation>
    <scope>NUCLEOTIDE SEQUENCE</scope>
    <source>
        <strain evidence="1">CBS 958.72</strain>
    </source>
</reference>
<proteinExistence type="predicted"/>
<keyword evidence="2" id="KW-1185">Reference proteome</keyword>
<gene>
    <name evidence="1" type="ORF">B0T24DRAFT_600725</name>
</gene>
<dbReference type="AlphaFoldDB" id="A0AAE0NIT4"/>
<accession>A0AAE0NIT4</accession>
<protein>
    <submittedName>
        <fullName evidence="1">Uncharacterized protein</fullName>
    </submittedName>
</protein>
<evidence type="ECO:0000313" key="1">
    <source>
        <dbReference type="EMBL" id="KAK3382199.1"/>
    </source>
</evidence>
<comment type="caution">
    <text evidence="1">The sequence shown here is derived from an EMBL/GenBank/DDBJ whole genome shotgun (WGS) entry which is preliminary data.</text>
</comment>
<dbReference type="Proteomes" id="UP001287356">
    <property type="component" value="Unassembled WGS sequence"/>
</dbReference>
<name>A0AAE0NIT4_9PEZI</name>
<organism evidence="1 2">
    <name type="scientific">Lasiosphaeria ovina</name>
    <dbReference type="NCBI Taxonomy" id="92902"/>
    <lineage>
        <taxon>Eukaryota</taxon>
        <taxon>Fungi</taxon>
        <taxon>Dikarya</taxon>
        <taxon>Ascomycota</taxon>
        <taxon>Pezizomycotina</taxon>
        <taxon>Sordariomycetes</taxon>
        <taxon>Sordariomycetidae</taxon>
        <taxon>Sordariales</taxon>
        <taxon>Lasiosphaeriaceae</taxon>
        <taxon>Lasiosphaeria</taxon>
    </lineage>
</organism>
<sequence length="180" mass="18807">MPRAASASARSCSMTVFKFAAPSLPLPLPLAAASLPLPLPLPLLLPLPFFLPLPFPAAVPFPAAPCVPLRAALSVPLRTSAVALSLEKPAASASSIALAFSGVGLLKRFATLATPCLVGMCAAQTALVNRSAATAACRQENEVEDDTMFPGFFSRLCGNGVKNSDERNERLQTPEHGRKK</sequence>
<reference evidence="1" key="1">
    <citation type="journal article" date="2023" name="Mol. Phylogenet. Evol.">
        <title>Genome-scale phylogeny and comparative genomics of the fungal order Sordariales.</title>
        <authorList>
            <person name="Hensen N."/>
            <person name="Bonometti L."/>
            <person name="Westerberg I."/>
            <person name="Brannstrom I.O."/>
            <person name="Guillou S."/>
            <person name="Cros-Aarteil S."/>
            <person name="Calhoun S."/>
            <person name="Haridas S."/>
            <person name="Kuo A."/>
            <person name="Mondo S."/>
            <person name="Pangilinan J."/>
            <person name="Riley R."/>
            <person name="LaButti K."/>
            <person name="Andreopoulos B."/>
            <person name="Lipzen A."/>
            <person name="Chen C."/>
            <person name="Yan M."/>
            <person name="Daum C."/>
            <person name="Ng V."/>
            <person name="Clum A."/>
            <person name="Steindorff A."/>
            <person name="Ohm R.A."/>
            <person name="Martin F."/>
            <person name="Silar P."/>
            <person name="Natvig D.O."/>
            <person name="Lalanne C."/>
            <person name="Gautier V."/>
            <person name="Ament-Velasquez S.L."/>
            <person name="Kruys A."/>
            <person name="Hutchinson M.I."/>
            <person name="Powell A.J."/>
            <person name="Barry K."/>
            <person name="Miller A.N."/>
            <person name="Grigoriev I.V."/>
            <person name="Debuchy R."/>
            <person name="Gladieux P."/>
            <person name="Hiltunen Thoren M."/>
            <person name="Johannesson H."/>
        </authorList>
    </citation>
    <scope>NUCLEOTIDE SEQUENCE</scope>
    <source>
        <strain evidence="1">CBS 958.72</strain>
    </source>
</reference>
<dbReference type="EMBL" id="JAULSN010000001">
    <property type="protein sequence ID" value="KAK3382199.1"/>
    <property type="molecule type" value="Genomic_DNA"/>
</dbReference>
<evidence type="ECO:0000313" key="2">
    <source>
        <dbReference type="Proteomes" id="UP001287356"/>
    </source>
</evidence>